<evidence type="ECO:0000313" key="4">
    <source>
        <dbReference type="EMBL" id="MBW4359911.1"/>
    </source>
</evidence>
<dbReference type="Proteomes" id="UP000812031">
    <property type="component" value="Unassembled WGS sequence"/>
</dbReference>
<sequence>MRQFENYFTENEILRQICKIRVKLAKSKSKKHLLHLLTSSSNYNYHLKSNKTPNNDFEQYQCDLMVFLRTILPPRKKWINLGENSRRKSNSRNEFLTSNDKNFYSLLKTIKVHSKKDLKEQWYLDLQKFIYETLELSKNKSFSITKPVIFPKLKEKLKEKLDEGEVNECRPICIFSLKERIILSATNKFLTQLFDEHFQDSSFAFRSKKNSENIILSHHDCINDILKFRNANKGTDLYIAECDMKKFYDTVNHKIVKSLFTDLITKSKILYPELNLDNSIHIFETYLDCFAFNINVPKSSDIKYWNSYRIPKGEFSWIGNVVSDHYSDITIERVGVPQGGALSGLIANIYLNYADTLLSGKTFLYQRFCDDMIIISEDLQECTSAKEIYENALNELKLFPHNFKSENELMEIKDNEINYKPFWKGKSKGPYKWGEIGENSFPWIGFVGYEINFLGEIRVRKRSFEKELQKQKAVIKEIKNAIENGMRKSKGTATESAINRLIGMSVGRIGMDNFNEVSTDMCWKNGFKLLNFNKHSIIQIKHLDRNRSKLYYKLLKQVEEPEIIKDKKPKRQIIKYNKPFSYYYQILERQKKMD</sequence>
<dbReference type="PANTHER" id="PTHR34047:SF8">
    <property type="entry name" value="PROTEIN YKFC"/>
    <property type="match status" value="1"/>
</dbReference>
<dbReference type="RefSeq" id="WP_219316429.1">
    <property type="nucleotide sequence ID" value="NZ_JAHWYN010000004.1"/>
</dbReference>
<reference evidence="4 5" key="1">
    <citation type="submission" date="2021-07" db="EMBL/GenBank/DDBJ databases">
        <title>Flavobacterium sp. nov. isolated from sediment on the Taihu Lake.</title>
        <authorList>
            <person name="Qu J.-H."/>
        </authorList>
    </citation>
    <scope>NUCLEOTIDE SEQUENCE [LARGE SCALE GENOMIC DNA]</scope>
    <source>
        <strain evidence="4 5">NAS39</strain>
    </source>
</reference>
<keyword evidence="5" id="KW-1185">Reference proteome</keyword>
<evidence type="ECO:0000313" key="5">
    <source>
        <dbReference type="Proteomes" id="UP000812031"/>
    </source>
</evidence>
<accession>A0ABS6XUH5</accession>
<comment type="caution">
    <text evidence="4">The sequence shown here is derived from an EMBL/GenBank/DDBJ whole genome shotgun (WGS) entry which is preliminary data.</text>
</comment>
<dbReference type="InterPro" id="IPR000477">
    <property type="entry name" value="RT_dom"/>
</dbReference>
<evidence type="ECO:0000256" key="1">
    <source>
        <dbReference type="ARBA" id="ARBA00034120"/>
    </source>
</evidence>
<evidence type="ECO:0000259" key="3">
    <source>
        <dbReference type="PROSITE" id="PS50878"/>
    </source>
</evidence>
<dbReference type="InterPro" id="IPR051083">
    <property type="entry name" value="GrpII_Intron_Splice-Mob/Def"/>
</dbReference>
<gene>
    <name evidence="4" type="ORF">KZH69_05390</name>
</gene>
<comment type="similarity">
    <text evidence="1">Belongs to the bacterial reverse transcriptase family.</text>
</comment>
<dbReference type="Pfam" id="PF00078">
    <property type="entry name" value="RVT_1"/>
    <property type="match status" value="1"/>
</dbReference>
<evidence type="ECO:0000256" key="2">
    <source>
        <dbReference type="SAM" id="Coils"/>
    </source>
</evidence>
<dbReference type="EMBL" id="JAHWYN010000004">
    <property type="protein sequence ID" value="MBW4359911.1"/>
    <property type="molecule type" value="Genomic_DNA"/>
</dbReference>
<keyword evidence="2" id="KW-0175">Coiled coil</keyword>
<feature type="coiled-coil region" evidence="2">
    <location>
        <begin position="461"/>
        <end position="488"/>
    </location>
</feature>
<name>A0ABS6XUH5_9FLAO</name>
<organism evidence="4 5">
    <name type="scientific">Flavobacterium taihuense</name>
    <dbReference type="NCBI Taxonomy" id="2857508"/>
    <lineage>
        <taxon>Bacteria</taxon>
        <taxon>Pseudomonadati</taxon>
        <taxon>Bacteroidota</taxon>
        <taxon>Flavobacteriia</taxon>
        <taxon>Flavobacteriales</taxon>
        <taxon>Flavobacteriaceae</taxon>
        <taxon>Flavobacterium</taxon>
    </lineage>
</organism>
<protein>
    <recommendedName>
        <fullName evidence="3">Reverse transcriptase domain-containing protein</fullName>
    </recommendedName>
</protein>
<dbReference type="PROSITE" id="PS50878">
    <property type="entry name" value="RT_POL"/>
    <property type="match status" value="1"/>
</dbReference>
<feature type="domain" description="Reverse transcriptase" evidence="3">
    <location>
        <begin position="139"/>
        <end position="448"/>
    </location>
</feature>
<proteinExistence type="inferred from homology"/>
<dbReference type="PANTHER" id="PTHR34047">
    <property type="entry name" value="NUCLEAR INTRON MATURASE 1, MITOCHONDRIAL-RELATED"/>
    <property type="match status" value="1"/>
</dbReference>